<protein>
    <submittedName>
        <fullName evidence="2">Rgp1-domain-containing protein</fullName>
    </submittedName>
</protein>
<gene>
    <name evidence="2" type="ORF">E6O75_ATG10227</name>
</gene>
<dbReference type="PANTHER" id="PTHR12507">
    <property type="entry name" value="REDUCED GROWTH PHENOTYPE 1 RGP1, YEAST -RELATED"/>
    <property type="match status" value="1"/>
</dbReference>
<dbReference type="EMBL" id="SNSC02000032">
    <property type="protein sequence ID" value="TID12874.1"/>
    <property type="molecule type" value="Genomic_DNA"/>
</dbReference>
<dbReference type="Proteomes" id="UP000298493">
    <property type="component" value="Unassembled WGS sequence"/>
</dbReference>
<proteinExistence type="predicted"/>
<feature type="compositionally biased region" description="Polar residues" evidence="1">
    <location>
        <begin position="252"/>
        <end position="267"/>
    </location>
</feature>
<name>A0A4Z1NR19_9PEZI</name>
<feature type="compositionally biased region" description="Polar residues" evidence="1">
    <location>
        <begin position="43"/>
        <end position="78"/>
    </location>
</feature>
<feature type="region of interest" description="Disordered" evidence="1">
    <location>
        <begin position="579"/>
        <end position="609"/>
    </location>
</feature>
<accession>A0A4Z1NR19</accession>
<feature type="compositionally biased region" description="Polar residues" evidence="1">
    <location>
        <begin position="95"/>
        <end position="106"/>
    </location>
</feature>
<evidence type="ECO:0000313" key="2">
    <source>
        <dbReference type="EMBL" id="TID12874.1"/>
    </source>
</evidence>
<organism evidence="2 3">
    <name type="scientific">Venturia nashicola</name>
    <dbReference type="NCBI Taxonomy" id="86259"/>
    <lineage>
        <taxon>Eukaryota</taxon>
        <taxon>Fungi</taxon>
        <taxon>Dikarya</taxon>
        <taxon>Ascomycota</taxon>
        <taxon>Pezizomycotina</taxon>
        <taxon>Dothideomycetes</taxon>
        <taxon>Pleosporomycetidae</taxon>
        <taxon>Venturiales</taxon>
        <taxon>Venturiaceae</taxon>
        <taxon>Venturia</taxon>
    </lineage>
</organism>
<evidence type="ECO:0000256" key="1">
    <source>
        <dbReference type="SAM" id="MobiDB-lite"/>
    </source>
</evidence>
<dbReference type="AlphaFoldDB" id="A0A4Z1NR19"/>
<evidence type="ECO:0000313" key="3">
    <source>
        <dbReference type="Proteomes" id="UP000298493"/>
    </source>
</evidence>
<feature type="compositionally biased region" description="Polar residues" evidence="1">
    <location>
        <begin position="579"/>
        <end position="600"/>
    </location>
</feature>
<feature type="region of interest" description="Disordered" evidence="1">
    <location>
        <begin position="162"/>
        <end position="285"/>
    </location>
</feature>
<dbReference type="InterPro" id="IPR014848">
    <property type="entry name" value="Rgp1"/>
</dbReference>
<sequence length="817" mass="88395">MSRNTAPSNIRVSVQFTKSTVFSGEDVECTITFKNVAREHNETSPARSPQNNGLPSQRKVTPLQNTNRPPPASRNSPYGPSIPTHLKKGHKATLSAATSRQSSATLQDGRATESSVAALPKQNHGRSLSIISMGTEALSGGGGELVRNVSEGAWKATRAHGRTSSLQFVPRRGSKGSNSPFVGPLSPTQSSVQPSPRIGYSPVIPAETSKPTRPSRPLSMRATTNGTKQALRVSPGTLQQNFRFPATDPEVTITSPGNPESAISPTTRLPFRNPSPRPQDSESTLNPIARLISESSANGTSRSSLDLMSNNSDETLASEYVPQLQSRYLQPRPSHLRNGSRLGVREPPRGPETIMMGYAQVMGSFTLDGSLVNQAPFEEVKRKGVVGGHGGGGVVGVERTKRESGLFGALGWNSIGESLGGILGTGELSSIKEMRGIAGSKSIPLVTTPHSILFVDLRLAPGESKSYTYSFALPRGLPPSHKGRAMKVSYHLTIGTQRAGKEKDQQIRSIDVPFRVFGSVTPRGEILGHDLMSPYILLRDLAKTSLISSPNSRPKKPPDTKASTEFMDYINLLLDEQTQSNSGLLSPTSPRAGTGSSRRPSSVAEEPRTMKESIDLAILRSNQRTSEGGKGMSNRFDIARSGLKVATLHFPRPSYRLGETIHLVIDFREAKIPTYAVQVVLETSENVDETIAMRSAGSIYRYTRKVHADMAENALFAQRLAFSLLVPANATPEFITSGVSVEWRVRVEFVTPRVTSERVDEGFEELLEEVSRDEKRGITFQGVEGLKVETFQVEVPVRVYGAVVGGKGEWDIEGLAV</sequence>
<dbReference type="STRING" id="86259.A0A4Z1NR19"/>
<comment type="caution">
    <text evidence="2">The sequence shown here is derived from an EMBL/GenBank/DDBJ whole genome shotgun (WGS) entry which is preliminary data.</text>
</comment>
<feature type="region of interest" description="Disordered" evidence="1">
    <location>
        <begin position="39"/>
        <end position="120"/>
    </location>
</feature>
<feature type="compositionally biased region" description="Polar residues" evidence="1">
    <location>
        <begin position="175"/>
        <end position="194"/>
    </location>
</feature>
<reference evidence="2 3" key="1">
    <citation type="submission" date="2019-04" db="EMBL/GenBank/DDBJ databases">
        <title>High contiguity whole genome sequence and gene annotation resource for two Venturia nashicola isolates.</title>
        <authorList>
            <person name="Prokchorchik M."/>
            <person name="Won K."/>
            <person name="Lee Y."/>
            <person name="Choi E.D."/>
            <person name="Segonzac C."/>
            <person name="Sohn K.H."/>
        </authorList>
    </citation>
    <scope>NUCLEOTIDE SEQUENCE [LARGE SCALE GENOMIC DNA]</scope>
    <source>
        <strain evidence="2 3">PRI2</strain>
    </source>
</reference>
<dbReference type="Pfam" id="PF08737">
    <property type="entry name" value="Rgp1"/>
    <property type="match status" value="1"/>
</dbReference>
<keyword evidence="3" id="KW-1185">Reference proteome</keyword>